<evidence type="ECO:0000313" key="2">
    <source>
        <dbReference type="EMBL" id="KWV14209.1"/>
    </source>
</evidence>
<dbReference type="Proteomes" id="UP000055854">
    <property type="component" value="Unassembled WGS sequence"/>
</dbReference>
<name>A0A120EXC3_XANCT</name>
<dbReference type="InterPro" id="IPR052746">
    <property type="entry name" value="MlaB_ABC_Transporter"/>
</dbReference>
<dbReference type="PANTHER" id="PTHR35849">
    <property type="entry name" value="BLR2341 PROTEIN"/>
    <property type="match status" value="1"/>
</dbReference>
<comment type="caution">
    <text evidence="2">The sequence shown here is derived from an EMBL/GenBank/DDBJ whole genome shotgun (WGS) entry which is preliminary data.</text>
</comment>
<dbReference type="RefSeq" id="WP_060748128.1">
    <property type="nucleotide sequence ID" value="NZ_LNTA01000108.1"/>
</dbReference>
<dbReference type="AlphaFoldDB" id="A0A120EXC3"/>
<reference evidence="2 3" key="1">
    <citation type="submission" date="2015-11" db="EMBL/GenBank/DDBJ databases">
        <title>Long Read and Single Molecule DNA Sequencing Simplifies Genome Assembly and TAL Effector Gene Analysis of Xanthomonas translucens.</title>
        <authorList>
            <person name="Peng Z."/>
            <person name="Hu Y."/>
            <person name="Xie J."/>
            <person name="Potnis N."/>
            <person name="Akhunova A."/>
            <person name="Jones J."/>
            <person name="Liu Z."/>
            <person name="White F."/>
            <person name="Liu S."/>
        </authorList>
    </citation>
    <scope>NUCLEOTIDE SEQUENCE [LARGE SCALE GENOMIC DNA]</scope>
    <source>
        <strain evidence="2 3">B1</strain>
    </source>
</reference>
<dbReference type="PANTHER" id="PTHR35849:SF1">
    <property type="entry name" value="INTERMEMBRANE PHOSPHOLIPID TRANSPORT SYSTEM BINDING PROTEIN MLAB"/>
    <property type="match status" value="1"/>
</dbReference>
<dbReference type="EMBL" id="LNTA01000108">
    <property type="protein sequence ID" value="KWV14209.1"/>
    <property type="molecule type" value="Genomic_DNA"/>
</dbReference>
<dbReference type="InterPro" id="IPR058548">
    <property type="entry name" value="MlaB-like_STAS"/>
</dbReference>
<dbReference type="PROSITE" id="PS50801">
    <property type="entry name" value="STAS"/>
    <property type="match status" value="1"/>
</dbReference>
<organism evidence="2 3">
    <name type="scientific">Xanthomonas campestris pv. translucens</name>
    <dbReference type="NCBI Taxonomy" id="343"/>
    <lineage>
        <taxon>Bacteria</taxon>
        <taxon>Pseudomonadati</taxon>
        <taxon>Pseudomonadota</taxon>
        <taxon>Gammaproteobacteria</taxon>
        <taxon>Lysobacterales</taxon>
        <taxon>Lysobacteraceae</taxon>
        <taxon>Xanthomonas</taxon>
        <taxon>Xanthomonas translucens group</taxon>
    </lineage>
</organism>
<dbReference type="InterPro" id="IPR002645">
    <property type="entry name" value="STAS_dom"/>
</dbReference>
<gene>
    <name evidence="2" type="ORF">ATB53_14235</name>
</gene>
<evidence type="ECO:0000259" key="1">
    <source>
        <dbReference type="PROSITE" id="PS50801"/>
    </source>
</evidence>
<evidence type="ECO:0000313" key="3">
    <source>
        <dbReference type="Proteomes" id="UP000055854"/>
    </source>
</evidence>
<dbReference type="SUPFAM" id="SSF52091">
    <property type="entry name" value="SpoIIaa-like"/>
    <property type="match status" value="1"/>
</dbReference>
<proteinExistence type="predicted"/>
<dbReference type="InterPro" id="IPR036513">
    <property type="entry name" value="STAS_dom_sf"/>
</dbReference>
<feature type="domain" description="STAS" evidence="1">
    <location>
        <begin position="25"/>
        <end position="80"/>
    </location>
</feature>
<protein>
    <submittedName>
        <fullName evidence="2">Anti-sigma B factor antagonist</fullName>
    </submittedName>
</protein>
<dbReference type="Pfam" id="PF13466">
    <property type="entry name" value="STAS_2"/>
    <property type="match status" value="1"/>
</dbReference>
<sequence length="115" mass="12023">MARCRWHRRAPVASEPRLRRDGDTLALSGVLDRAAATALWPAALPLLAGARALDLREVSRVDSAGLALLAELAARLHAQGQAEVALHGAPAGLTDLSAAYRLAPTLDFQSPPAAS</sequence>
<dbReference type="Gene3D" id="3.30.750.24">
    <property type="entry name" value="STAS domain"/>
    <property type="match status" value="1"/>
</dbReference>
<accession>A0A120EXC3</accession>